<evidence type="ECO:0000256" key="4">
    <source>
        <dbReference type="ARBA" id="ARBA00022679"/>
    </source>
</evidence>
<dbReference type="GO" id="GO:0010041">
    <property type="term" value="P:response to iron(III) ion"/>
    <property type="evidence" value="ECO:0007669"/>
    <property type="project" value="TreeGrafter"/>
</dbReference>
<accession>A0A1G1WVQ4</accession>
<dbReference type="EMBL" id="MHDB01000026">
    <property type="protein sequence ID" value="OGY31784.1"/>
    <property type="molecule type" value="Genomic_DNA"/>
</dbReference>
<feature type="transmembrane region" description="Helical" evidence="8">
    <location>
        <begin position="347"/>
        <end position="368"/>
    </location>
</feature>
<feature type="transmembrane region" description="Helical" evidence="8">
    <location>
        <begin position="649"/>
        <end position="665"/>
    </location>
</feature>
<feature type="transmembrane region" description="Helical" evidence="8">
    <location>
        <begin position="821"/>
        <end position="841"/>
    </location>
</feature>
<evidence type="ECO:0000256" key="6">
    <source>
        <dbReference type="ARBA" id="ARBA00022989"/>
    </source>
</evidence>
<evidence type="ECO:0000256" key="1">
    <source>
        <dbReference type="ARBA" id="ARBA00004651"/>
    </source>
</evidence>
<organism evidence="11 12">
    <name type="scientific">Candidatus Woykebacteria bacterium RIFCSPLOWO2_01_FULL_43_14</name>
    <dbReference type="NCBI Taxonomy" id="1802605"/>
    <lineage>
        <taxon>Bacteria</taxon>
        <taxon>Candidatus Woykeibacteriota</taxon>
    </lineage>
</organism>
<dbReference type="Pfam" id="PF13231">
    <property type="entry name" value="PMT_2"/>
    <property type="match status" value="1"/>
</dbReference>
<keyword evidence="7 8" id="KW-0472">Membrane</keyword>
<feature type="transmembrane region" description="Helical" evidence="8">
    <location>
        <begin position="252"/>
        <end position="269"/>
    </location>
</feature>
<reference evidence="11 12" key="1">
    <citation type="journal article" date="2016" name="Nat. Commun.">
        <title>Thousands of microbial genomes shed light on interconnected biogeochemical processes in an aquifer system.</title>
        <authorList>
            <person name="Anantharaman K."/>
            <person name="Brown C.T."/>
            <person name="Hug L.A."/>
            <person name="Sharon I."/>
            <person name="Castelle C.J."/>
            <person name="Probst A.J."/>
            <person name="Thomas B.C."/>
            <person name="Singh A."/>
            <person name="Wilkins M.J."/>
            <person name="Karaoz U."/>
            <person name="Brodie E.L."/>
            <person name="Williams K.H."/>
            <person name="Hubbard S.S."/>
            <person name="Banfield J.F."/>
        </authorList>
    </citation>
    <scope>NUCLEOTIDE SEQUENCE [LARGE SCALE GENOMIC DNA]</scope>
</reference>
<feature type="domain" description="O-antigen ligase-related" evidence="9">
    <location>
        <begin position="212"/>
        <end position="364"/>
    </location>
</feature>
<feature type="transmembrane region" description="Helical" evidence="8">
    <location>
        <begin position="529"/>
        <end position="550"/>
    </location>
</feature>
<sequence>MNLLDKSIKILITIFVLFLPLTNRDLFSFGIDFLIPVRIVFLILLVCIAFKAIIFWKKCGLSVLKKYLKTQAKDRLLILLSILWLVRVVSFVNSKNISASLNLIAFYTSMIVLYVLLKYIFSKDAKFSFFLFKTYLLSIIFSVFYALVQILSNLLLGVTLPGLLVGGNYYRVPGPFYDANHLPAFLITGIPSFVARGFYHNALWKKIILYASALTCAIVLFLTFSRSGFIGFGVSIIVALFLIIRYRYWAKLLIPLALVGFLILIVFLSDRTSHSLVDRMFSVFNQAERSTAAHTILLQGEIDLYLKNPILGVGYGSFSEHFRDSYYGQEHLKIDPTRDIRLPPHSIWLEVLTETGTIGFIVYCAIMFTILRKLLGAINRALNKQWRIYFIALFASVVGILSSGFFYSYNLELFWFFLFYSYLLAANYHRFTSNSGDADLNESEYVNWTEVLIPVTVMIVSFLVIFGGLGSNALIEFDEGIYGLIAKNMSSTGDYLVATVRSNTPWFEKPPLYMWLTAPMIKLFGVDAFSVKFWSAMFSVSTVLATYFLAKLLTRSRYLGVLASLVLLTTFHFLRYSRMGMLDVTVTFFMTLSVLLLLLARRRAIFWLLAGLSLGLGFMTKDFVSLLILPVLGLILFSYRKDYVFRKSWLFLVGFALVSAPWHIYTYQRFGFDFLNSYVGYHIISRFSSDIEGKTGPLLVYVDVLKNSLRIWFPILGLSLIFFITRFLGLRKLGLKKLNDYLSRLGFNRSPDFKVLGILFVWALSILVPLSLSRTKLIWYIVPVYPVLAVIISIFFADLSGMIFSQARRFNLKMKTEQLKFVIYTIILLSLSIISFIYLYMKWNLVDGRDFNGDMVKLIYIKQQIEPSGKIPLAFVDVGEAVPRFYAEGTVEIWPPEMLRSLGLIERTRYLIAKRDFAYKVMSTYTEENPLRIEASLGDFILMKRQGPE</sequence>
<evidence type="ECO:0000259" key="9">
    <source>
        <dbReference type="Pfam" id="PF04932"/>
    </source>
</evidence>
<feature type="domain" description="Glycosyltransferase RgtA/B/C/D-like" evidence="10">
    <location>
        <begin position="509"/>
        <end position="658"/>
    </location>
</feature>
<keyword evidence="6 8" id="KW-1133">Transmembrane helix</keyword>
<feature type="transmembrane region" description="Helical" evidence="8">
    <location>
        <begin position="581"/>
        <end position="600"/>
    </location>
</feature>
<feature type="transmembrane region" description="Helical" evidence="8">
    <location>
        <begin position="711"/>
        <end position="730"/>
    </location>
</feature>
<comment type="subcellular location">
    <subcellularLocation>
        <location evidence="1">Cell membrane</location>
        <topology evidence="1">Multi-pass membrane protein</topology>
    </subcellularLocation>
</comment>
<protein>
    <submittedName>
        <fullName evidence="11">Uncharacterized protein</fullName>
    </submittedName>
</protein>
<keyword evidence="3" id="KW-0328">Glycosyltransferase</keyword>
<feature type="transmembrane region" description="Helical" evidence="8">
    <location>
        <begin position="606"/>
        <end position="637"/>
    </location>
</feature>
<evidence type="ECO:0000256" key="5">
    <source>
        <dbReference type="ARBA" id="ARBA00022692"/>
    </source>
</evidence>
<dbReference type="Pfam" id="PF04932">
    <property type="entry name" value="Wzy_C"/>
    <property type="match status" value="1"/>
</dbReference>
<gene>
    <name evidence="11" type="ORF">A3A61_02175</name>
</gene>
<feature type="transmembrane region" description="Helical" evidence="8">
    <location>
        <begin position="751"/>
        <end position="772"/>
    </location>
</feature>
<evidence type="ECO:0000256" key="3">
    <source>
        <dbReference type="ARBA" id="ARBA00022676"/>
    </source>
</evidence>
<feature type="transmembrane region" description="Helical" evidence="8">
    <location>
        <begin position="778"/>
        <end position="800"/>
    </location>
</feature>
<evidence type="ECO:0000313" key="11">
    <source>
        <dbReference type="EMBL" id="OGY31784.1"/>
    </source>
</evidence>
<dbReference type="AlphaFoldDB" id="A0A1G1WVQ4"/>
<evidence type="ECO:0000256" key="8">
    <source>
        <dbReference type="SAM" id="Phobius"/>
    </source>
</evidence>
<feature type="transmembrane region" description="Helical" evidence="8">
    <location>
        <begin position="556"/>
        <end position="574"/>
    </location>
</feature>
<dbReference type="Proteomes" id="UP000177718">
    <property type="component" value="Unassembled WGS sequence"/>
</dbReference>
<proteinExistence type="predicted"/>
<dbReference type="GO" id="GO:0009103">
    <property type="term" value="P:lipopolysaccharide biosynthetic process"/>
    <property type="evidence" value="ECO:0007669"/>
    <property type="project" value="UniProtKB-ARBA"/>
</dbReference>
<comment type="caution">
    <text evidence="11">The sequence shown here is derived from an EMBL/GenBank/DDBJ whole genome shotgun (WGS) entry which is preliminary data.</text>
</comment>
<feature type="transmembrane region" description="Helical" evidence="8">
    <location>
        <begin position="207"/>
        <end position="224"/>
    </location>
</feature>
<feature type="transmembrane region" description="Helical" evidence="8">
    <location>
        <begin position="413"/>
        <end position="431"/>
    </location>
</feature>
<feature type="transmembrane region" description="Helical" evidence="8">
    <location>
        <begin position="99"/>
        <end position="117"/>
    </location>
</feature>
<name>A0A1G1WVQ4_9BACT</name>
<dbReference type="InterPro" id="IPR007016">
    <property type="entry name" value="O-antigen_ligase-rel_domated"/>
</dbReference>
<evidence type="ECO:0000256" key="2">
    <source>
        <dbReference type="ARBA" id="ARBA00022475"/>
    </source>
</evidence>
<dbReference type="PANTHER" id="PTHR33908:SF3">
    <property type="entry name" value="UNDECAPRENYL PHOSPHATE-ALPHA-4-AMINO-4-DEOXY-L-ARABINOSE ARABINOSYL TRANSFERASE"/>
    <property type="match status" value="1"/>
</dbReference>
<keyword evidence="5 8" id="KW-0812">Transmembrane</keyword>
<feature type="transmembrane region" description="Helical" evidence="8">
    <location>
        <begin position="129"/>
        <end position="148"/>
    </location>
</feature>
<dbReference type="GO" id="GO:0016763">
    <property type="term" value="F:pentosyltransferase activity"/>
    <property type="evidence" value="ECO:0007669"/>
    <property type="project" value="TreeGrafter"/>
</dbReference>
<evidence type="ECO:0000313" key="12">
    <source>
        <dbReference type="Proteomes" id="UP000177718"/>
    </source>
</evidence>
<feature type="transmembrane region" description="Helical" evidence="8">
    <location>
        <begin position="76"/>
        <end position="93"/>
    </location>
</feature>
<keyword evidence="2" id="KW-1003">Cell membrane</keyword>
<dbReference type="InterPro" id="IPR038731">
    <property type="entry name" value="RgtA/B/C-like"/>
</dbReference>
<dbReference type="STRING" id="1802605.A3A61_02175"/>
<feature type="transmembrane region" description="Helical" evidence="8">
    <location>
        <begin position="34"/>
        <end position="56"/>
    </location>
</feature>
<evidence type="ECO:0000256" key="7">
    <source>
        <dbReference type="ARBA" id="ARBA00023136"/>
    </source>
</evidence>
<dbReference type="InterPro" id="IPR050297">
    <property type="entry name" value="LipidA_mod_glycosyltrf_83"/>
</dbReference>
<feature type="transmembrane region" description="Helical" evidence="8">
    <location>
        <begin position="388"/>
        <end position="406"/>
    </location>
</feature>
<feature type="transmembrane region" description="Helical" evidence="8">
    <location>
        <begin position="229"/>
        <end position="246"/>
    </location>
</feature>
<dbReference type="GO" id="GO:0005886">
    <property type="term" value="C:plasma membrane"/>
    <property type="evidence" value="ECO:0007669"/>
    <property type="project" value="UniProtKB-SubCell"/>
</dbReference>
<evidence type="ECO:0000259" key="10">
    <source>
        <dbReference type="Pfam" id="PF13231"/>
    </source>
</evidence>
<dbReference type="PANTHER" id="PTHR33908">
    <property type="entry name" value="MANNOSYLTRANSFERASE YKCB-RELATED"/>
    <property type="match status" value="1"/>
</dbReference>
<keyword evidence="4" id="KW-0808">Transferase</keyword>
<feature type="transmembrane region" description="Helical" evidence="8">
    <location>
        <begin position="182"/>
        <end position="201"/>
    </location>
</feature>
<feature type="transmembrane region" description="Helical" evidence="8">
    <location>
        <begin position="451"/>
        <end position="475"/>
    </location>
</feature>